<dbReference type="RefSeq" id="WP_257912088.1">
    <property type="nucleotide sequence ID" value="NZ_JANPWE010000001.1"/>
</dbReference>
<feature type="transmembrane region" description="Helical" evidence="1">
    <location>
        <begin position="46"/>
        <end position="67"/>
    </location>
</feature>
<comment type="caution">
    <text evidence="2">The sequence shown here is derived from an EMBL/GenBank/DDBJ whole genome shotgun (WGS) entry which is preliminary data.</text>
</comment>
<name>A0ABT1Y3R1_9FIRM</name>
<protein>
    <submittedName>
        <fullName evidence="2">Uncharacterized protein</fullName>
    </submittedName>
</protein>
<reference evidence="2 3" key="1">
    <citation type="submission" date="2022-08" db="EMBL/GenBank/DDBJ databases">
        <title>Proteogenomics of the novel Dehalobacterium formicoaceticum strain EZ94 highlights a key role of methyltransferases during anaerobic dichloromethane degradation.</title>
        <authorList>
            <person name="Wasmund K."/>
        </authorList>
    </citation>
    <scope>NUCLEOTIDE SEQUENCE [LARGE SCALE GENOMIC DNA]</scope>
    <source>
        <strain evidence="2 3">EZ94</strain>
    </source>
</reference>
<accession>A0ABT1Y3R1</accession>
<keyword evidence="3" id="KW-1185">Reference proteome</keyword>
<keyword evidence="1" id="KW-1133">Transmembrane helix</keyword>
<sequence length="92" mass="9940">MEAKIRKMFFVDRTLIITSLAFLWVVLVYVMTVVAGMTDILPAQKIVALGAGIIAGVSATIGLVALISHLKNNKTELYTEDITCAPAMGEEK</sequence>
<dbReference type="Proteomes" id="UP001524944">
    <property type="component" value="Unassembled WGS sequence"/>
</dbReference>
<organism evidence="2 3">
    <name type="scientific">Dehalobacterium formicoaceticum</name>
    <dbReference type="NCBI Taxonomy" id="51515"/>
    <lineage>
        <taxon>Bacteria</taxon>
        <taxon>Bacillati</taxon>
        <taxon>Bacillota</taxon>
        <taxon>Clostridia</taxon>
        <taxon>Eubacteriales</taxon>
        <taxon>Peptococcaceae</taxon>
        <taxon>Dehalobacterium</taxon>
    </lineage>
</organism>
<keyword evidence="1" id="KW-0472">Membrane</keyword>
<evidence type="ECO:0000313" key="2">
    <source>
        <dbReference type="EMBL" id="MCR6544554.1"/>
    </source>
</evidence>
<keyword evidence="1" id="KW-0812">Transmembrane</keyword>
<proteinExistence type="predicted"/>
<feature type="transmembrane region" description="Helical" evidence="1">
    <location>
        <begin position="14"/>
        <end position="34"/>
    </location>
</feature>
<gene>
    <name evidence="2" type="ORF">NVS47_03335</name>
</gene>
<dbReference type="EMBL" id="JANPWE010000001">
    <property type="protein sequence ID" value="MCR6544554.1"/>
    <property type="molecule type" value="Genomic_DNA"/>
</dbReference>
<evidence type="ECO:0000256" key="1">
    <source>
        <dbReference type="SAM" id="Phobius"/>
    </source>
</evidence>
<evidence type="ECO:0000313" key="3">
    <source>
        <dbReference type="Proteomes" id="UP001524944"/>
    </source>
</evidence>